<dbReference type="KEGG" id="cliz:G7Y31_07760"/>
<proteinExistence type="predicted"/>
<dbReference type="Proteomes" id="UP000594681">
    <property type="component" value="Chromosome"/>
</dbReference>
<organism evidence="1 2">
    <name type="scientific">Corynebacterium lizhenjunii</name>
    <dbReference type="NCBI Taxonomy" id="2709394"/>
    <lineage>
        <taxon>Bacteria</taxon>
        <taxon>Bacillati</taxon>
        <taxon>Actinomycetota</taxon>
        <taxon>Actinomycetes</taxon>
        <taxon>Mycobacteriales</taxon>
        <taxon>Corynebacteriaceae</taxon>
        <taxon>Corynebacterium</taxon>
    </lineage>
</organism>
<reference evidence="1 2" key="1">
    <citation type="submission" date="2020-11" db="EMBL/GenBank/DDBJ databases">
        <title>Corynebacterium sp. ZJ-599.</title>
        <authorList>
            <person name="Zhou J."/>
        </authorList>
    </citation>
    <scope>NUCLEOTIDE SEQUENCE [LARGE SCALE GENOMIC DNA]</scope>
    <source>
        <strain evidence="1 2">ZJ-599</strain>
    </source>
</reference>
<sequence>MSKSDLKARPVYARTQDSINAHLNIVMAALAISKMIETATGKSIKRVVRTLKKHRTIELTLNGTTIHAATPLPPETQQLVDAIIEPRIPH</sequence>
<dbReference type="EMBL" id="CP064954">
    <property type="protein sequence ID" value="QPK78464.1"/>
    <property type="molecule type" value="Genomic_DNA"/>
</dbReference>
<gene>
    <name evidence="1" type="ORF">G7Y31_07760</name>
</gene>
<name>A0A7T0KDG2_9CORY</name>
<protein>
    <submittedName>
        <fullName evidence="1">Uncharacterized protein</fullName>
    </submittedName>
</protein>
<keyword evidence="2" id="KW-1185">Reference proteome</keyword>
<evidence type="ECO:0000313" key="2">
    <source>
        <dbReference type="Proteomes" id="UP000594681"/>
    </source>
</evidence>
<accession>A0A7T0KDG2</accession>
<evidence type="ECO:0000313" key="1">
    <source>
        <dbReference type="EMBL" id="QPK78464.1"/>
    </source>
</evidence>
<dbReference type="AlphaFoldDB" id="A0A7T0KDG2"/>